<reference evidence="2" key="1">
    <citation type="submission" date="2021-01" db="EMBL/GenBank/DDBJ databases">
        <title>KCTC 19127 draft genome.</title>
        <authorList>
            <person name="An D."/>
        </authorList>
    </citation>
    <scope>NUCLEOTIDE SEQUENCE</scope>
    <source>
        <strain evidence="2">KCTC 19127</strain>
    </source>
</reference>
<feature type="transmembrane region" description="Helical" evidence="1">
    <location>
        <begin position="109"/>
        <end position="129"/>
    </location>
</feature>
<dbReference type="AlphaFoldDB" id="A0A939C7J9"/>
<keyword evidence="1" id="KW-0472">Membrane</keyword>
<keyword evidence="3" id="KW-1185">Reference proteome</keyword>
<feature type="transmembrane region" description="Helical" evidence="1">
    <location>
        <begin position="63"/>
        <end position="89"/>
    </location>
</feature>
<proteinExistence type="predicted"/>
<name>A0A939C7J9_9ACTN</name>
<accession>A0A939C7J9</accession>
<feature type="transmembrane region" description="Helical" evidence="1">
    <location>
        <begin position="166"/>
        <end position="184"/>
    </location>
</feature>
<comment type="caution">
    <text evidence="2">The sequence shown here is derived from an EMBL/GenBank/DDBJ whole genome shotgun (WGS) entry which is preliminary data.</text>
</comment>
<gene>
    <name evidence="2" type="ORF">JL107_17500</name>
</gene>
<organism evidence="2 3">
    <name type="scientific">Nakamurella flavida</name>
    <dbReference type="NCBI Taxonomy" id="363630"/>
    <lineage>
        <taxon>Bacteria</taxon>
        <taxon>Bacillati</taxon>
        <taxon>Actinomycetota</taxon>
        <taxon>Actinomycetes</taxon>
        <taxon>Nakamurellales</taxon>
        <taxon>Nakamurellaceae</taxon>
        <taxon>Nakamurella</taxon>
    </lineage>
</organism>
<protein>
    <submittedName>
        <fullName evidence="2">Uncharacterized protein</fullName>
    </submittedName>
</protein>
<keyword evidence="1" id="KW-1133">Transmembrane helix</keyword>
<dbReference type="RefSeq" id="WP_205258369.1">
    <property type="nucleotide sequence ID" value="NZ_BAAAPV010000006.1"/>
</dbReference>
<evidence type="ECO:0000313" key="2">
    <source>
        <dbReference type="EMBL" id="MBM9478247.1"/>
    </source>
</evidence>
<dbReference type="EMBL" id="JAERWL010000016">
    <property type="protein sequence ID" value="MBM9478247.1"/>
    <property type="molecule type" value="Genomic_DNA"/>
</dbReference>
<sequence>MTYPFEGADGRLYQVPQFAGQQPGQAYPGAQYVPPPAYAGEVYRPAAVVLPATGRWTVKPGPYIAGVAATALVAALVALIGELIAGGLLKLNTVPPRMFGLTNHSHRSIAAAVVAAIVLGILLWVLILTSPQARTFFAWIAGLLTVVATLLPFTTTDVLRDSLATAVINAVAGVSILVLLNGVAGRTMIPRAPEPAPER</sequence>
<dbReference type="Proteomes" id="UP000663801">
    <property type="component" value="Unassembled WGS sequence"/>
</dbReference>
<evidence type="ECO:0000256" key="1">
    <source>
        <dbReference type="SAM" id="Phobius"/>
    </source>
</evidence>
<keyword evidence="1" id="KW-0812">Transmembrane</keyword>
<feature type="transmembrane region" description="Helical" evidence="1">
    <location>
        <begin position="136"/>
        <end position="154"/>
    </location>
</feature>
<evidence type="ECO:0000313" key="3">
    <source>
        <dbReference type="Proteomes" id="UP000663801"/>
    </source>
</evidence>